<gene>
    <name evidence="11" type="ORF">NCGR_LOCUS46837</name>
</gene>
<dbReference type="OrthoDB" id="185373at2759"/>
<dbReference type="SMART" id="SM00360">
    <property type="entry name" value="RRM"/>
    <property type="match status" value="1"/>
</dbReference>
<dbReference type="InterPro" id="IPR035979">
    <property type="entry name" value="RBD_domain_sf"/>
</dbReference>
<feature type="repeat" description="PPR" evidence="9">
    <location>
        <begin position="596"/>
        <end position="630"/>
    </location>
</feature>
<feature type="repeat" description="PPR" evidence="9">
    <location>
        <begin position="385"/>
        <end position="419"/>
    </location>
</feature>
<feature type="repeat" description="PPR" evidence="9">
    <location>
        <begin position="420"/>
        <end position="454"/>
    </location>
</feature>
<feature type="repeat" description="PPR" evidence="9">
    <location>
        <begin position="280"/>
        <end position="314"/>
    </location>
</feature>
<dbReference type="AlphaFoldDB" id="A0A811R217"/>
<feature type="repeat" description="PPR" evidence="9">
    <location>
        <begin position="208"/>
        <end position="244"/>
    </location>
</feature>
<evidence type="ECO:0000256" key="5">
    <source>
        <dbReference type="ARBA" id="ARBA00022946"/>
    </source>
</evidence>
<evidence type="ECO:0000256" key="7">
    <source>
        <dbReference type="ARBA" id="ARBA00023136"/>
    </source>
</evidence>
<dbReference type="Pfam" id="PF01535">
    <property type="entry name" value="PPR"/>
    <property type="match status" value="1"/>
</dbReference>
<evidence type="ECO:0000256" key="8">
    <source>
        <dbReference type="PROSITE-ProRule" id="PRU00176"/>
    </source>
</evidence>
<evidence type="ECO:0000313" key="12">
    <source>
        <dbReference type="Proteomes" id="UP000604825"/>
    </source>
</evidence>
<dbReference type="Pfam" id="PF13812">
    <property type="entry name" value="PPR_3"/>
    <property type="match status" value="1"/>
</dbReference>
<feature type="repeat" description="PPR" evidence="9">
    <location>
        <begin position="350"/>
        <end position="384"/>
    </location>
</feature>
<dbReference type="PANTHER" id="PTHR47932">
    <property type="entry name" value="ATPASE EXPRESSION PROTEIN 3"/>
    <property type="match status" value="1"/>
</dbReference>
<dbReference type="InterPro" id="IPR012677">
    <property type="entry name" value="Nucleotide-bd_a/b_plait_sf"/>
</dbReference>
<proteinExistence type="predicted"/>
<keyword evidence="7" id="KW-0472">Membrane</keyword>
<evidence type="ECO:0000256" key="4">
    <source>
        <dbReference type="ARBA" id="ARBA00022737"/>
    </source>
</evidence>
<reference evidence="11" key="1">
    <citation type="submission" date="2020-10" db="EMBL/GenBank/DDBJ databases">
        <authorList>
            <person name="Han B."/>
            <person name="Lu T."/>
            <person name="Zhao Q."/>
            <person name="Huang X."/>
            <person name="Zhao Y."/>
        </authorList>
    </citation>
    <scope>NUCLEOTIDE SEQUENCE</scope>
</reference>
<dbReference type="InterPro" id="IPR000504">
    <property type="entry name" value="RRM_dom"/>
</dbReference>
<dbReference type="Pfam" id="PF13041">
    <property type="entry name" value="PPR_2"/>
    <property type="match status" value="5"/>
</dbReference>
<dbReference type="GO" id="GO:0003729">
    <property type="term" value="F:mRNA binding"/>
    <property type="evidence" value="ECO:0007669"/>
    <property type="project" value="TreeGrafter"/>
</dbReference>
<evidence type="ECO:0000256" key="3">
    <source>
        <dbReference type="ARBA" id="ARBA00022692"/>
    </source>
</evidence>
<accession>A0A811R217</accession>
<evidence type="ECO:0000259" key="10">
    <source>
        <dbReference type="PROSITE" id="PS50102"/>
    </source>
</evidence>
<dbReference type="GO" id="GO:0016020">
    <property type="term" value="C:membrane"/>
    <property type="evidence" value="ECO:0007669"/>
    <property type="project" value="UniProtKB-SubCell"/>
</dbReference>
<dbReference type="Gene3D" id="1.25.40.10">
    <property type="entry name" value="Tetratricopeptide repeat domain"/>
    <property type="match status" value="5"/>
</dbReference>
<keyword evidence="3" id="KW-0812">Transmembrane</keyword>
<feature type="repeat" description="PPR" evidence="9">
    <location>
        <begin position="173"/>
        <end position="207"/>
    </location>
</feature>
<sequence>MRRVVPLFLRRALVIRSYPPVSRLSSQACWLNSSDNEEPSQSSAYGDYRSRRLLPLITLAVRASNWDAARNISFRECVRLYGPSRSVGLFALIVQAFLPRRIREVRRLIQSIVDYCGNAGSELFELAPILVSNLGQSMTLLQFYAAVIRIFVESSMFEDALLTYVEAKNVGVDRRLCNFLLKCLVEGNQIMYARSLFDDMKSCGPSPNFCSYSILMSMYTHGERLCLNEAFELLCEMESNGVRPNATTYGTYLYGLCRSRQVTSAWDFLQTLSQSGGPCSNYCFNAVIHGFCSEGQVDKAIEVFHGMKKCGFVPDVHSYSILVDGLCKHGDLLKGYDMLDEMARNGIYPNQVSYSSLLHGLCKTGQVTLALKIFKNLQDHGFEHDQINYSIILHGCCQHLDLKAISDLWFDMIHHDIAPDVYNYTSLIYALCRHRNLQDALGVFELMLENGLSPNIVTCTILVDSFSKEGLVGEAFLFLDRIHQSLGIVPNLCMYRVIINGLCKTNKYSDVWKFLADMIKRGYVPDVVLYSIIIDGFVKALKLQEALRLYRKMLDEGVKPNTFTYSSLINGLCNDDRLPEAMGLIRDMIGEDLFLDNVLYTSIIACYCRRLNMKAANEWLREMERSGVFPDAFVYTCMIDGYSKVLAMDGARLMMEEMEKRKLKPTVVTYTALIIGYLKTGMRRKLIIIVNYKLIYPSGTVIAHLINSLHNREGKMIANILPMRYGAEKDILKFDLPDMIIQHLEKIGDSGSLTPGHSDGDSSNRTVYVGGLDPNVSEDELRKAFAKYGMYLKHLHDLLFIFVHNFAEVMFEPCDYSSRTDAEEALQGLNGSLIGKQAVRLSWGSSPSHSRLKTSSLKIVTLIATSLPQLSTDNYVPTTLNRNKRYNAFVKPFASFLPLQSYTHFLFCFQWRGDSGNRRNNMYYGTPFYGGYGYASPVPHPNMYAAAYGAYPMYGNQQLVS</sequence>
<dbReference type="Proteomes" id="UP000604825">
    <property type="component" value="Unassembled WGS sequence"/>
</dbReference>
<organism evidence="11 12">
    <name type="scientific">Miscanthus lutarioriparius</name>
    <dbReference type="NCBI Taxonomy" id="422564"/>
    <lineage>
        <taxon>Eukaryota</taxon>
        <taxon>Viridiplantae</taxon>
        <taxon>Streptophyta</taxon>
        <taxon>Embryophyta</taxon>
        <taxon>Tracheophyta</taxon>
        <taxon>Spermatophyta</taxon>
        <taxon>Magnoliopsida</taxon>
        <taxon>Liliopsida</taxon>
        <taxon>Poales</taxon>
        <taxon>Poaceae</taxon>
        <taxon>PACMAD clade</taxon>
        <taxon>Panicoideae</taxon>
        <taxon>Andropogonodae</taxon>
        <taxon>Andropogoneae</taxon>
        <taxon>Saccharinae</taxon>
        <taxon>Miscanthus</taxon>
    </lineage>
</organism>
<dbReference type="SUPFAM" id="SSF54928">
    <property type="entry name" value="RNA-binding domain, RBD"/>
    <property type="match status" value="1"/>
</dbReference>
<dbReference type="InterPro" id="IPR004813">
    <property type="entry name" value="OPT"/>
</dbReference>
<dbReference type="PROSITE" id="PS50102">
    <property type="entry name" value="RRM"/>
    <property type="match status" value="1"/>
</dbReference>
<comment type="caution">
    <text evidence="11">The sequence shown here is derived from an EMBL/GenBank/DDBJ whole genome shotgun (WGS) entry which is preliminary data.</text>
</comment>
<dbReference type="Pfam" id="PF00076">
    <property type="entry name" value="RRM_1"/>
    <property type="match status" value="1"/>
</dbReference>
<dbReference type="InterPro" id="IPR002885">
    <property type="entry name" value="PPR_rpt"/>
</dbReference>
<dbReference type="NCBIfam" id="TIGR00756">
    <property type="entry name" value="PPR"/>
    <property type="match status" value="12"/>
</dbReference>
<keyword evidence="2" id="KW-0813">Transport</keyword>
<feature type="domain" description="RRM" evidence="10">
    <location>
        <begin position="765"/>
        <end position="846"/>
    </location>
</feature>
<keyword evidence="6" id="KW-1133">Transmembrane helix</keyword>
<feature type="repeat" description="PPR" evidence="9">
    <location>
        <begin position="561"/>
        <end position="595"/>
    </location>
</feature>
<keyword evidence="12" id="KW-1185">Reference proteome</keyword>
<keyword evidence="4" id="KW-0677">Repeat</keyword>
<keyword evidence="8" id="KW-0694">RNA-binding</keyword>
<name>A0A811R217_9POAL</name>
<keyword evidence="5" id="KW-0809">Transit peptide</keyword>
<dbReference type="EMBL" id="CAJGYO010000012">
    <property type="protein sequence ID" value="CAD6263532.1"/>
    <property type="molecule type" value="Genomic_DNA"/>
</dbReference>
<evidence type="ECO:0000313" key="11">
    <source>
        <dbReference type="EMBL" id="CAD6263532.1"/>
    </source>
</evidence>
<dbReference type="GO" id="GO:0035673">
    <property type="term" value="F:oligopeptide transmembrane transporter activity"/>
    <property type="evidence" value="ECO:0007669"/>
    <property type="project" value="InterPro"/>
</dbReference>
<evidence type="ECO:0000256" key="9">
    <source>
        <dbReference type="PROSITE-ProRule" id="PRU00708"/>
    </source>
</evidence>
<feature type="repeat" description="PPR" evidence="9">
    <location>
        <begin position="491"/>
        <end position="525"/>
    </location>
</feature>
<dbReference type="Pfam" id="PF03169">
    <property type="entry name" value="OPT"/>
    <property type="match status" value="1"/>
</dbReference>
<feature type="repeat" description="PPR" evidence="9">
    <location>
        <begin position="631"/>
        <end position="665"/>
    </location>
</feature>
<evidence type="ECO:0000256" key="6">
    <source>
        <dbReference type="ARBA" id="ARBA00022989"/>
    </source>
</evidence>
<dbReference type="PANTHER" id="PTHR47932:SF2">
    <property type="entry name" value="OS10G0484300 PROTEIN"/>
    <property type="match status" value="1"/>
</dbReference>
<evidence type="ECO:0000256" key="1">
    <source>
        <dbReference type="ARBA" id="ARBA00004141"/>
    </source>
</evidence>
<dbReference type="InterPro" id="IPR011990">
    <property type="entry name" value="TPR-like_helical_dom_sf"/>
</dbReference>
<comment type="subcellular location">
    <subcellularLocation>
        <location evidence="1">Membrane</location>
        <topology evidence="1">Multi-pass membrane protein</topology>
    </subcellularLocation>
</comment>
<dbReference type="PROSITE" id="PS51375">
    <property type="entry name" value="PPR"/>
    <property type="match status" value="12"/>
</dbReference>
<evidence type="ECO:0000256" key="2">
    <source>
        <dbReference type="ARBA" id="ARBA00022448"/>
    </source>
</evidence>
<dbReference type="Gene3D" id="3.30.70.330">
    <property type="match status" value="1"/>
</dbReference>
<feature type="repeat" description="PPR" evidence="9">
    <location>
        <begin position="315"/>
        <end position="349"/>
    </location>
</feature>
<feature type="repeat" description="PPR" evidence="9">
    <location>
        <begin position="526"/>
        <end position="560"/>
    </location>
</feature>
<protein>
    <recommendedName>
        <fullName evidence="10">RRM domain-containing protein</fullName>
    </recommendedName>
</protein>